<feature type="domain" description="Trs120/TRAPPC9 TPR region" evidence="1">
    <location>
        <begin position="3"/>
        <end position="106"/>
    </location>
</feature>
<gene>
    <name evidence="2" type="ORF">DL89DRAFT_34398</name>
</gene>
<organism evidence="2 3">
    <name type="scientific">Linderina pennispora</name>
    <dbReference type="NCBI Taxonomy" id="61395"/>
    <lineage>
        <taxon>Eukaryota</taxon>
        <taxon>Fungi</taxon>
        <taxon>Fungi incertae sedis</taxon>
        <taxon>Zoopagomycota</taxon>
        <taxon>Kickxellomycotina</taxon>
        <taxon>Kickxellomycetes</taxon>
        <taxon>Kickxellales</taxon>
        <taxon>Kickxellaceae</taxon>
        <taxon>Linderina</taxon>
    </lineage>
</organism>
<dbReference type="Pfam" id="PF26251">
    <property type="entry name" value="TPR_TRAPPC9-Trs120"/>
    <property type="match status" value="1"/>
</dbReference>
<proteinExistence type="predicted"/>
<evidence type="ECO:0000313" key="3">
    <source>
        <dbReference type="Proteomes" id="UP000193922"/>
    </source>
</evidence>
<dbReference type="EMBL" id="MCFD01000103">
    <property type="protein sequence ID" value="ORX64329.1"/>
    <property type="molecule type" value="Genomic_DNA"/>
</dbReference>
<dbReference type="AlphaFoldDB" id="A0A1Y1VSR7"/>
<dbReference type="InterPro" id="IPR058564">
    <property type="entry name" value="TPR_TRAPPC9_Trs120"/>
</dbReference>
<evidence type="ECO:0000259" key="1">
    <source>
        <dbReference type="Pfam" id="PF26251"/>
    </source>
</evidence>
<name>A0A1Y1VSR7_9FUNG</name>
<comment type="caution">
    <text evidence="2">The sequence shown here is derived from an EMBL/GenBank/DDBJ whole genome shotgun (WGS) entry which is preliminary data.</text>
</comment>
<evidence type="ECO:0000313" key="2">
    <source>
        <dbReference type="EMBL" id="ORX64329.1"/>
    </source>
</evidence>
<reference evidence="2 3" key="1">
    <citation type="submission" date="2016-07" db="EMBL/GenBank/DDBJ databases">
        <title>Pervasive Adenine N6-methylation of Active Genes in Fungi.</title>
        <authorList>
            <consortium name="DOE Joint Genome Institute"/>
            <person name="Mondo S.J."/>
            <person name="Dannebaum R.O."/>
            <person name="Kuo R.C."/>
            <person name="Labutti K."/>
            <person name="Haridas S."/>
            <person name="Kuo A."/>
            <person name="Salamov A."/>
            <person name="Ahrendt S.R."/>
            <person name="Lipzen A."/>
            <person name="Sullivan W."/>
            <person name="Andreopoulos W.B."/>
            <person name="Clum A."/>
            <person name="Lindquist E."/>
            <person name="Daum C."/>
            <person name="Ramamoorthy G.K."/>
            <person name="Gryganskyi A."/>
            <person name="Culley D."/>
            <person name="Magnuson J.K."/>
            <person name="James T.Y."/>
            <person name="O'Malley M.A."/>
            <person name="Stajich J.E."/>
            <person name="Spatafora J.W."/>
            <person name="Visel A."/>
            <person name="Grigoriev I.V."/>
        </authorList>
    </citation>
    <scope>NUCLEOTIDE SEQUENCE [LARGE SCALE GENOMIC DNA]</scope>
    <source>
        <strain evidence="2 3">ATCC 12442</strain>
    </source>
</reference>
<accession>A0A1Y1VSR7</accession>
<protein>
    <recommendedName>
        <fullName evidence="1">Trs120/TRAPPC9 TPR region domain-containing protein</fullName>
    </recommendedName>
</protein>
<dbReference type="OrthoDB" id="27962at2759"/>
<dbReference type="Proteomes" id="UP000193922">
    <property type="component" value="Unassembled WGS sequence"/>
</dbReference>
<dbReference type="RefSeq" id="XP_040739236.1">
    <property type="nucleotide sequence ID" value="XM_040891565.1"/>
</dbReference>
<keyword evidence="3" id="KW-1185">Reference proteome</keyword>
<dbReference type="GeneID" id="63808213"/>
<sequence>MHMEACIRQALVLCATRESHLADPENALQALLRTNSLRYGSENRLSQTTCDVVSGVQNVPLRATINEWLERGWSSSFTQLGVGDQLSASSEISHLFHSIGYSRKSCSFYGSSCCWQCQYCCAAAAQQRRKPLAGIVTAGRCQERQ</sequence>